<name>A0AAN6XDN8_9PEZI</name>
<feature type="compositionally biased region" description="Low complexity" evidence="1">
    <location>
        <begin position="104"/>
        <end position="116"/>
    </location>
</feature>
<protein>
    <submittedName>
        <fullName evidence="2">Uncharacterized protein</fullName>
    </submittedName>
</protein>
<evidence type="ECO:0000313" key="3">
    <source>
        <dbReference type="Proteomes" id="UP001303160"/>
    </source>
</evidence>
<evidence type="ECO:0000313" key="2">
    <source>
        <dbReference type="EMBL" id="KAK4198371.1"/>
    </source>
</evidence>
<reference evidence="2" key="2">
    <citation type="submission" date="2023-05" db="EMBL/GenBank/DDBJ databases">
        <authorList>
            <consortium name="Lawrence Berkeley National Laboratory"/>
            <person name="Steindorff A."/>
            <person name="Hensen N."/>
            <person name="Bonometti L."/>
            <person name="Westerberg I."/>
            <person name="Brannstrom I.O."/>
            <person name="Guillou S."/>
            <person name="Cros-Aarteil S."/>
            <person name="Calhoun S."/>
            <person name="Haridas S."/>
            <person name="Kuo A."/>
            <person name="Mondo S."/>
            <person name="Pangilinan J."/>
            <person name="Riley R."/>
            <person name="Labutti K."/>
            <person name="Andreopoulos B."/>
            <person name="Lipzen A."/>
            <person name="Chen C."/>
            <person name="Yanf M."/>
            <person name="Daum C."/>
            <person name="Ng V."/>
            <person name="Clum A."/>
            <person name="Ohm R."/>
            <person name="Martin F."/>
            <person name="Silar P."/>
            <person name="Natvig D."/>
            <person name="Lalanne C."/>
            <person name="Gautier V."/>
            <person name="Ament-Velasquez S.L."/>
            <person name="Kruys A."/>
            <person name="Hutchinson M.I."/>
            <person name="Powell A.J."/>
            <person name="Barry K."/>
            <person name="Miller A.N."/>
            <person name="Grigoriev I.V."/>
            <person name="Debuchy R."/>
            <person name="Gladieux P."/>
            <person name="Thoren M.H."/>
            <person name="Johannesson H."/>
        </authorList>
    </citation>
    <scope>NUCLEOTIDE SEQUENCE</scope>
    <source>
        <strain evidence="2">CBS 315.58</strain>
    </source>
</reference>
<evidence type="ECO:0000256" key="1">
    <source>
        <dbReference type="SAM" id="MobiDB-lite"/>
    </source>
</evidence>
<organism evidence="2 3">
    <name type="scientific">Triangularia verruculosa</name>
    <dbReference type="NCBI Taxonomy" id="2587418"/>
    <lineage>
        <taxon>Eukaryota</taxon>
        <taxon>Fungi</taxon>
        <taxon>Dikarya</taxon>
        <taxon>Ascomycota</taxon>
        <taxon>Pezizomycotina</taxon>
        <taxon>Sordariomycetes</taxon>
        <taxon>Sordariomycetidae</taxon>
        <taxon>Sordariales</taxon>
        <taxon>Podosporaceae</taxon>
        <taxon>Triangularia</taxon>
    </lineage>
</organism>
<feature type="region of interest" description="Disordered" evidence="1">
    <location>
        <begin position="1"/>
        <end position="55"/>
    </location>
</feature>
<feature type="compositionally biased region" description="Polar residues" evidence="1">
    <location>
        <begin position="86"/>
        <end position="96"/>
    </location>
</feature>
<proteinExistence type="predicted"/>
<dbReference type="EMBL" id="MU863947">
    <property type="protein sequence ID" value="KAK4198371.1"/>
    <property type="molecule type" value="Genomic_DNA"/>
</dbReference>
<feature type="compositionally biased region" description="Basic residues" evidence="1">
    <location>
        <begin position="256"/>
        <end position="265"/>
    </location>
</feature>
<reference evidence="2" key="1">
    <citation type="journal article" date="2023" name="Mol. Phylogenet. Evol.">
        <title>Genome-scale phylogeny and comparative genomics of the fungal order Sordariales.</title>
        <authorList>
            <person name="Hensen N."/>
            <person name="Bonometti L."/>
            <person name="Westerberg I."/>
            <person name="Brannstrom I.O."/>
            <person name="Guillou S."/>
            <person name="Cros-Aarteil S."/>
            <person name="Calhoun S."/>
            <person name="Haridas S."/>
            <person name="Kuo A."/>
            <person name="Mondo S."/>
            <person name="Pangilinan J."/>
            <person name="Riley R."/>
            <person name="LaButti K."/>
            <person name="Andreopoulos B."/>
            <person name="Lipzen A."/>
            <person name="Chen C."/>
            <person name="Yan M."/>
            <person name="Daum C."/>
            <person name="Ng V."/>
            <person name="Clum A."/>
            <person name="Steindorff A."/>
            <person name="Ohm R.A."/>
            <person name="Martin F."/>
            <person name="Silar P."/>
            <person name="Natvig D.O."/>
            <person name="Lalanne C."/>
            <person name="Gautier V."/>
            <person name="Ament-Velasquez S.L."/>
            <person name="Kruys A."/>
            <person name="Hutchinson M.I."/>
            <person name="Powell A.J."/>
            <person name="Barry K."/>
            <person name="Miller A.N."/>
            <person name="Grigoriev I.V."/>
            <person name="Debuchy R."/>
            <person name="Gladieux P."/>
            <person name="Hiltunen Thoren M."/>
            <person name="Johannesson H."/>
        </authorList>
    </citation>
    <scope>NUCLEOTIDE SEQUENCE</scope>
    <source>
        <strain evidence="2">CBS 315.58</strain>
    </source>
</reference>
<sequence length="286" mass="29152">MSGEAEKVIHQELGPAPPSSSSDVGKTLKLADNNSVANGDVDNNETAGRVTPVASAGPVEPLIAALSSTVTAPVADSLAGPETPKGTLTNAATETSDQPKDSSADTAASATIAPADVETNDATTDVETKDAPQKTAEASTPDVVVKSMETVADNVEGDASDNVTVHAPAVTANGNTRTDDIEMTEAPAAPDDVAATEPVNEAPSLGGDKRKADEAFGDSSGELSDTQSNPEANPETNTATNVIGNEVPTKKPGPGRPKKKQRKDRKILTPVGRTARKTRSQGPVEV</sequence>
<gene>
    <name evidence="2" type="ORF">QBC40DRAFT_283890</name>
</gene>
<feature type="region of interest" description="Disordered" evidence="1">
    <location>
        <begin position="70"/>
        <end position="286"/>
    </location>
</feature>
<accession>A0AAN6XDN8</accession>
<comment type="caution">
    <text evidence="2">The sequence shown here is derived from an EMBL/GenBank/DDBJ whole genome shotgun (WGS) entry which is preliminary data.</text>
</comment>
<feature type="compositionally biased region" description="Polar residues" evidence="1">
    <location>
        <begin position="221"/>
        <end position="243"/>
    </location>
</feature>
<dbReference type="Proteomes" id="UP001303160">
    <property type="component" value="Unassembled WGS sequence"/>
</dbReference>
<dbReference type="AlphaFoldDB" id="A0AAN6XDN8"/>
<feature type="compositionally biased region" description="Basic and acidic residues" evidence="1">
    <location>
        <begin position="1"/>
        <end position="10"/>
    </location>
</feature>
<keyword evidence="3" id="KW-1185">Reference proteome</keyword>